<proteinExistence type="predicted"/>
<accession>A0ACC3BAY0</accession>
<protein>
    <submittedName>
        <fullName evidence="1">Uncharacterized protein</fullName>
    </submittedName>
</protein>
<gene>
    <name evidence="1" type="ORF">N8T08_000340</name>
</gene>
<dbReference type="Proteomes" id="UP001177260">
    <property type="component" value="Unassembled WGS sequence"/>
</dbReference>
<organism evidence="1 2">
    <name type="scientific">Aspergillus melleus</name>
    <dbReference type="NCBI Taxonomy" id="138277"/>
    <lineage>
        <taxon>Eukaryota</taxon>
        <taxon>Fungi</taxon>
        <taxon>Dikarya</taxon>
        <taxon>Ascomycota</taxon>
        <taxon>Pezizomycotina</taxon>
        <taxon>Eurotiomycetes</taxon>
        <taxon>Eurotiomycetidae</taxon>
        <taxon>Eurotiales</taxon>
        <taxon>Aspergillaceae</taxon>
        <taxon>Aspergillus</taxon>
        <taxon>Aspergillus subgen. Circumdati</taxon>
    </lineage>
</organism>
<dbReference type="EMBL" id="JAOPJF010000010">
    <property type="protein sequence ID" value="KAK1147827.1"/>
    <property type="molecule type" value="Genomic_DNA"/>
</dbReference>
<name>A0ACC3BAY0_9EURO</name>
<evidence type="ECO:0000313" key="2">
    <source>
        <dbReference type="Proteomes" id="UP001177260"/>
    </source>
</evidence>
<comment type="caution">
    <text evidence="1">The sequence shown here is derived from an EMBL/GenBank/DDBJ whole genome shotgun (WGS) entry which is preliminary data.</text>
</comment>
<evidence type="ECO:0000313" key="1">
    <source>
        <dbReference type="EMBL" id="KAK1147827.1"/>
    </source>
</evidence>
<reference evidence="1 2" key="1">
    <citation type="journal article" date="2023" name="ACS Omega">
        <title>Identification of the Neoaspergillic Acid Biosynthesis Gene Cluster by Establishing an In Vitro CRISPR-Ribonucleoprotein Genetic System in Aspergillus melleus.</title>
        <authorList>
            <person name="Yuan B."/>
            <person name="Grau M.F."/>
            <person name="Murata R.M."/>
            <person name="Torok T."/>
            <person name="Venkateswaran K."/>
            <person name="Stajich J.E."/>
            <person name="Wang C.C.C."/>
        </authorList>
    </citation>
    <scope>NUCLEOTIDE SEQUENCE [LARGE SCALE GENOMIC DNA]</scope>
    <source>
        <strain evidence="1 2">IMV 1140</strain>
    </source>
</reference>
<sequence>MPLLVLTNVTSHQSRSIITTIQSDPSLNTQYTIRGLTRDPSSSRSQTLAARTGIELVQADLSDSISLRSAFQDADIVFATTITIYDGHTYDHEVEHGKAIADAAVAMAVPYLIYSTLPSIKRLSGVGGCDDRGLRTLRGPRDLRGYEDVFAR</sequence>
<keyword evidence="2" id="KW-1185">Reference proteome</keyword>